<dbReference type="PANTHER" id="PTHR11439:SF498">
    <property type="entry name" value="DNAK FAMILY PROTEIN"/>
    <property type="match status" value="1"/>
</dbReference>
<feature type="domain" description="Reverse transcriptase Ty1/copia-type" evidence="2">
    <location>
        <begin position="357"/>
        <end position="419"/>
    </location>
</feature>
<evidence type="ECO:0000313" key="4">
    <source>
        <dbReference type="EMBL" id="MCH81516.1"/>
    </source>
</evidence>
<reference evidence="4 5" key="1">
    <citation type="journal article" date="2018" name="Front. Plant Sci.">
        <title>Red Clover (Trifolium pratense) and Zigzag Clover (T. medium) - A Picture of Genomic Similarities and Differences.</title>
        <authorList>
            <person name="Dluhosova J."/>
            <person name="Istvanek J."/>
            <person name="Nedelnik J."/>
            <person name="Repkova J."/>
        </authorList>
    </citation>
    <scope>NUCLEOTIDE SEQUENCE [LARGE SCALE GENOMIC DNA]</scope>
    <source>
        <strain evidence="5">cv. 10/8</strain>
        <tissue evidence="4">Leaf</tissue>
    </source>
</reference>
<gene>
    <name evidence="4" type="ORF">A2U01_0002305</name>
</gene>
<protein>
    <submittedName>
        <fullName evidence="4">Retrovirus-related pol polyprotein from transposon TNT 1-94</fullName>
    </submittedName>
</protein>
<dbReference type="InterPro" id="IPR043502">
    <property type="entry name" value="DNA/RNA_pol_sf"/>
</dbReference>
<comment type="caution">
    <text evidence="4">The sequence shown here is derived from an EMBL/GenBank/DDBJ whole genome shotgun (WGS) entry which is preliminary data.</text>
</comment>
<dbReference type="Pfam" id="PF07727">
    <property type="entry name" value="RVT_2"/>
    <property type="match status" value="2"/>
</dbReference>
<dbReference type="AlphaFoldDB" id="A0A392M2M3"/>
<dbReference type="Pfam" id="PF25597">
    <property type="entry name" value="SH3_retrovirus"/>
    <property type="match status" value="1"/>
</dbReference>
<evidence type="ECO:0000313" key="5">
    <source>
        <dbReference type="Proteomes" id="UP000265520"/>
    </source>
</evidence>
<dbReference type="CDD" id="cd09272">
    <property type="entry name" value="RNase_HI_RT_Ty1"/>
    <property type="match status" value="1"/>
</dbReference>
<evidence type="ECO:0000256" key="1">
    <source>
        <dbReference type="SAM" id="MobiDB-lite"/>
    </source>
</evidence>
<evidence type="ECO:0000259" key="2">
    <source>
        <dbReference type="Pfam" id="PF07727"/>
    </source>
</evidence>
<accession>A0A392M2M3</accession>
<dbReference type="SUPFAM" id="SSF56672">
    <property type="entry name" value="DNA/RNA polymerases"/>
    <property type="match status" value="1"/>
</dbReference>
<sequence length="670" mass="75235">SLAYASTLEVHRTKLSPRGRKCVFLGYKQGVKGTVLFDLATREVFISRNVTHHDHILPYSNNNTQPHWHYHSHFDCDSSSHTPQTTANPDSNNTSSIDSPLSTNLINSNLDITNPTDSPHFTDPISNNNPNTISPSSPVDISDSPSHDTTAISPTTIPHTTRPDRIKHKPSYLSDYVCTSSSSSAKASSTGILYHISSFHSLDQLSSSHRVFTLSLTQDTEPQTYLEACKSEQWIQAMNFELEALARTGTWKIMDLPPMLNLLVANGCIKSSTNLMAPLKAKLTTVRMLLAVASIKGWYLHQLDVNNAFLHGDLQENVYMSIPDGVKVSKPNQVCKLLKSLYGLKQASRKWNKYTPEIDRIKNILDRNFKIKDLGVVKYFLGLEVAHSKEGIIISQRKYCSDLLNDSGLLGSKPASTPLDPSIKLHNDDGKLFDDISLYRRLVGKLLYLTNTRPDIAFATQQLSQFMHKPTMTHYKAACRVIRYLKHNPGRGLLFRRDADIQLIGYSDADWAGCLDTRRSITGYCFFLGSSLVSWKAKKQSTISKSSSEAEYRALSAATCELVWFLYLLKDLHIDFVKQPVLFCDNQSALHIASNPVFHERTKHIEIDCHLVREKVQEGLLRLLPVSTQEQLADFLTKALPAPKFHNFLSKLGLLDIYQVSACGRMLINE</sequence>
<feature type="compositionally biased region" description="Low complexity" evidence="1">
    <location>
        <begin position="124"/>
        <end position="144"/>
    </location>
</feature>
<feature type="non-terminal residue" evidence="4">
    <location>
        <position position="1"/>
    </location>
</feature>
<feature type="compositionally biased region" description="Polar residues" evidence="1">
    <location>
        <begin position="79"/>
        <end position="119"/>
    </location>
</feature>
<feature type="domain" description="Reverse transcriptase Ty1/copia-type" evidence="2">
    <location>
        <begin position="277"/>
        <end position="353"/>
    </location>
</feature>
<evidence type="ECO:0000259" key="3">
    <source>
        <dbReference type="Pfam" id="PF25597"/>
    </source>
</evidence>
<dbReference type="InterPro" id="IPR013103">
    <property type="entry name" value="RVT_2"/>
</dbReference>
<dbReference type="PANTHER" id="PTHR11439">
    <property type="entry name" value="GAG-POL-RELATED RETROTRANSPOSON"/>
    <property type="match status" value="1"/>
</dbReference>
<dbReference type="InterPro" id="IPR057670">
    <property type="entry name" value="SH3_retrovirus"/>
</dbReference>
<dbReference type="EMBL" id="LXQA010002394">
    <property type="protein sequence ID" value="MCH81516.1"/>
    <property type="molecule type" value="Genomic_DNA"/>
</dbReference>
<keyword evidence="5" id="KW-1185">Reference proteome</keyword>
<proteinExistence type="predicted"/>
<dbReference type="Proteomes" id="UP000265520">
    <property type="component" value="Unassembled WGS sequence"/>
</dbReference>
<feature type="compositionally biased region" description="Polar residues" evidence="1">
    <location>
        <begin position="147"/>
        <end position="159"/>
    </location>
</feature>
<feature type="domain" description="Retroviral polymerase SH3-like" evidence="3">
    <location>
        <begin position="1"/>
        <end position="63"/>
    </location>
</feature>
<organism evidence="4 5">
    <name type="scientific">Trifolium medium</name>
    <dbReference type="NCBI Taxonomy" id="97028"/>
    <lineage>
        <taxon>Eukaryota</taxon>
        <taxon>Viridiplantae</taxon>
        <taxon>Streptophyta</taxon>
        <taxon>Embryophyta</taxon>
        <taxon>Tracheophyta</taxon>
        <taxon>Spermatophyta</taxon>
        <taxon>Magnoliopsida</taxon>
        <taxon>eudicotyledons</taxon>
        <taxon>Gunneridae</taxon>
        <taxon>Pentapetalae</taxon>
        <taxon>rosids</taxon>
        <taxon>fabids</taxon>
        <taxon>Fabales</taxon>
        <taxon>Fabaceae</taxon>
        <taxon>Papilionoideae</taxon>
        <taxon>50 kb inversion clade</taxon>
        <taxon>NPAAA clade</taxon>
        <taxon>Hologalegina</taxon>
        <taxon>IRL clade</taxon>
        <taxon>Trifolieae</taxon>
        <taxon>Trifolium</taxon>
    </lineage>
</organism>
<name>A0A392M2M3_9FABA</name>
<feature type="region of interest" description="Disordered" evidence="1">
    <location>
        <begin position="75"/>
        <end position="167"/>
    </location>
</feature>